<dbReference type="PROSITE" id="PS50042">
    <property type="entry name" value="CNMP_BINDING_3"/>
    <property type="match status" value="1"/>
</dbReference>
<evidence type="ECO:0000259" key="4">
    <source>
        <dbReference type="PROSITE" id="PS50042"/>
    </source>
</evidence>
<comment type="caution">
    <text evidence="6">The sequence shown here is derived from an EMBL/GenBank/DDBJ whole genome shotgun (WGS) entry which is preliminary data.</text>
</comment>
<dbReference type="InterPro" id="IPR014710">
    <property type="entry name" value="RmlC-like_jellyroll"/>
</dbReference>
<dbReference type="AlphaFoldDB" id="A0A917J1E8"/>
<dbReference type="GO" id="GO:0003677">
    <property type="term" value="F:DNA binding"/>
    <property type="evidence" value="ECO:0007669"/>
    <property type="project" value="UniProtKB-KW"/>
</dbReference>
<proteinExistence type="predicted"/>
<keyword evidence="3" id="KW-0804">Transcription</keyword>
<dbReference type="SUPFAM" id="SSF51206">
    <property type="entry name" value="cAMP-binding domain-like"/>
    <property type="match status" value="1"/>
</dbReference>
<dbReference type="PANTHER" id="PTHR24567:SF26">
    <property type="entry name" value="REGULATORY PROTEIN YEIL"/>
    <property type="match status" value="1"/>
</dbReference>
<reference evidence="6" key="1">
    <citation type="journal article" date="2014" name="Int. J. Syst. Evol. Microbiol.">
        <title>Complete genome sequence of Corynebacterium casei LMG S-19264T (=DSM 44701T), isolated from a smear-ripened cheese.</title>
        <authorList>
            <consortium name="US DOE Joint Genome Institute (JGI-PGF)"/>
            <person name="Walter F."/>
            <person name="Albersmeier A."/>
            <person name="Kalinowski J."/>
            <person name="Ruckert C."/>
        </authorList>
    </citation>
    <scope>NUCLEOTIDE SEQUENCE</scope>
    <source>
        <strain evidence="6">CGMCC 1.15290</strain>
    </source>
</reference>
<keyword evidence="2" id="KW-0238">DNA-binding</keyword>
<evidence type="ECO:0000256" key="3">
    <source>
        <dbReference type="ARBA" id="ARBA00023163"/>
    </source>
</evidence>
<organism evidence="6 7">
    <name type="scientific">Filimonas zeae</name>
    <dbReference type="NCBI Taxonomy" id="1737353"/>
    <lineage>
        <taxon>Bacteria</taxon>
        <taxon>Pseudomonadati</taxon>
        <taxon>Bacteroidota</taxon>
        <taxon>Chitinophagia</taxon>
        <taxon>Chitinophagales</taxon>
        <taxon>Chitinophagaceae</taxon>
        <taxon>Filimonas</taxon>
    </lineage>
</organism>
<dbReference type="InterPro" id="IPR012318">
    <property type="entry name" value="HTH_CRP"/>
</dbReference>
<dbReference type="InterPro" id="IPR050397">
    <property type="entry name" value="Env_Response_Regulators"/>
</dbReference>
<dbReference type="SMART" id="SM00419">
    <property type="entry name" value="HTH_CRP"/>
    <property type="match status" value="1"/>
</dbReference>
<evidence type="ECO:0000313" key="6">
    <source>
        <dbReference type="EMBL" id="GGH73997.1"/>
    </source>
</evidence>
<dbReference type="CDD" id="cd00038">
    <property type="entry name" value="CAP_ED"/>
    <property type="match status" value="1"/>
</dbReference>
<evidence type="ECO:0000256" key="1">
    <source>
        <dbReference type="ARBA" id="ARBA00023015"/>
    </source>
</evidence>
<protein>
    <submittedName>
        <fullName evidence="6">Crp/Fnr family transcriptional regulator</fullName>
    </submittedName>
</protein>
<name>A0A917J1E8_9BACT</name>
<dbReference type="PRINTS" id="PR00034">
    <property type="entry name" value="HTHCRP"/>
</dbReference>
<dbReference type="InterPro" id="IPR036388">
    <property type="entry name" value="WH-like_DNA-bd_sf"/>
</dbReference>
<sequence length="202" mass="23440">MNNFSPALLQEMEEVGTRKTMTAGSLVLRENSYIHSIFILVSGSVRIMRTEEEGREILLYYLKPGQSCITSFLSGLHEDTCKVRAMVEEDAEILFIPINKAKEWITAYPEWANFIFRLYHIRFEELLTVINAIAFEQLDDRIMNLLKKKQEVYQSNDFNITHQQIAEELGTTREVISRLLKQLEKKGKILLGRNRVILTPAM</sequence>
<evidence type="ECO:0000259" key="5">
    <source>
        <dbReference type="PROSITE" id="PS51063"/>
    </source>
</evidence>
<dbReference type="EMBL" id="BMIB01000003">
    <property type="protein sequence ID" value="GGH73997.1"/>
    <property type="molecule type" value="Genomic_DNA"/>
</dbReference>
<dbReference type="InterPro" id="IPR036390">
    <property type="entry name" value="WH_DNA-bd_sf"/>
</dbReference>
<dbReference type="Gene3D" id="1.10.10.10">
    <property type="entry name" value="Winged helix-like DNA-binding domain superfamily/Winged helix DNA-binding domain"/>
    <property type="match status" value="1"/>
</dbReference>
<dbReference type="RefSeq" id="WP_146831235.1">
    <property type="nucleotide sequence ID" value="NZ_BMIB01000003.1"/>
</dbReference>
<accession>A0A917J1E8</accession>
<dbReference type="Pfam" id="PF13545">
    <property type="entry name" value="HTH_Crp_2"/>
    <property type="match status" value="1"/>
</dbReference>
<dbReference type="InterPro" id="IPR000595">
    <property type="entry name" value="cNMP-bd_dom"/>
</dbReference>
<feature type="domain" description="Cyclic nucleotide-binding" evidence="4">
    <location>
        <begin position="1"/>
        <end position="66"/>
    </location>
</feature>
<dbReference type="GO" id="GO:0005829">
    <property type="term" value="C:cytosol"/>
    <property type="evidence" value="ECO:0007669"/>
    <property type="project" value="TreeGrafter"/>
</dbReference>
<feature type="domain" description="HTH crp-type" evidence="5">
    <location>
        <begin position="136"/>
        <end position="202"/>
    </location>
</feature>
<dbReference type="Gene3D" id="2.60.120.10">
    <property type="entry name" value="Jelly Rolls"/>
    <property type="match status" value="1"/>
</dbReference>
<dbReference type="PANTHER" id="PTHR24567">
    <property type="entry name" value="CRP FAMILY TRANSCRIPTIONAL REGULATORY PROTEIN"/>
    <property type="match status" value="1"/>
</dbReference>
<dbReference type="Proteomes" id="UP000627292">
    <property type="component" value="Unassembled WGS sequence"/>
</dbReference>
<dbReference type="InterPro" id="IPR018490">
    <property type="entry name" value="cNMP-bd_dom_sf"/>
</dbReference>
<gene>
    <name evidence="6" type="ORF">GCM10011379_36130</name>
</gene>
<dbReference type="PROSITE" id="PS51063">
    <property type="entry name" value="HTH_CRP_2"/>
    <property type="match status" value="1"/>
</dbReference>
<dbReference type="Pfam" id="PF00027">
    <property type="entry name" value="cNMP_binding"/>
    <property type="match status" value="1"/>
</dbReference>
<dbReference type="GO" id="GO:0003700">
    <property type="term" value="F:DNA-binding transcription factor activity"/>
    <property type="evidence" value="ECO:0007669"/>
    <property type="project" value="TreeGrafter"/>
</dbReference>
<evidence type="ECO:0000313" key="7">
    <source>
        <dbReference type="Proteomes" id="UP000627292"/>
    </source>
</evidence>
<keyword evidence="7" id="KW-1185">Reference proteome</keyword>
<keyword evidence="1" id="KW-0805">Transcription regulation</keyword>
<evidence type="ECO:0000256" key="2">
    <source>
        <dbReference type="ARBA" id="ARBA00023125"/>
    </source>
</evidence>
<reference evidence="6" key="2">
    <citation type="submission" date="2020-09" db="EMBL/GenBank/DDBJ databases">
        <authorList>
            <person name="Sun Q."/>
            <person name="Zhou Y."/>
        </authorList>
    </citation>
    <scope>NUCLEOTIDE SEQUENCE</scope>
    <source>
        <strain evidence="6">CGMCC 1.15290</strain>
    </source>
</reference>
<dbReference type="SUPFAM" id="SSF46785">
    <property type="entry name" value="Winged helix' DNA-binding domain"/>
    <property type="match status" value="1"/>
</dbReference>